<comment type="caution">
    <text evidence="2">The sequence shown here is derived from an EMBL/GenBank/DDBJ whole genome shotgun (WGS) entry which is preliminary data.</text>
</comment>
<name>A0A7Y3XBI7_9GAMM</name>
<feature type="signal peptide" evidence="1">
    <location>
        <begin position="1"/>
        <end position="20"/>
    </location>
</feature>
<reference evidence="2 3" key="2">
    <citation type="submission" date="2020-06" db="EMBL/GenBank/DDBJ databases">
        <title>Halomonas songnenensis sp. nov., a moderately halophilic bacterium isolated from saline and alkaline soils.</title>
        <authorList>
            <person name="Jiang J."/>
            <person name="Pan Y."/>
        </authorList>
    </citation>
    <scope>NUCLEOTIDE SEQUENCE [LARGE SCALE GENOMIC DNA]</scope>
    <source>
        <strain evidence="2 3">TBZ9</strain>
    </source>
</reference>
<dbReference type="AlphaFoldDB" id="A0A7Y3XBI7"/>
<organism evidence="2 3">
    <name type="scientific">Vreelandella azerica</name>
    <dbReference type="NCBI Taxonomy" id="2732867"/>
    <lineage>
        <taxon>Bacteria</taxon>
        <taxon>Pseudomonadati</taxon>
        <taxon>Pseudomonadota</taxon>
        <taxon>Gammaproteobacteria</taxon>
        <taxon>Oceanospirillales</taxon>
        <taxon>Halomonadaceae</taxon>
        <taxon>Vreelandella</taxon>
    </lineage>
</organism>
<gene>
    <name evidence="2" type="ORF">HLB35_12110</name>
</gene>
<keyword evidence="3" id="KW-1185">Reference proteome</keyword>
<evidence type="ECO:0000313" key="2">
    <source>
        <dbReference type="EMBL" id="NOG32311.1"/>
    </source>
</evidence>
<protein>
    <submittedName>
        <fullName evidence="2">DUF3617 family protein</fullName>
    </submittedName>
</protein>
<sequence>MSFRIFLAAAALTLPLAAQAESPNVTPGEWEFVSVTAEVIADVDIPDQTNTERQCISQEELDSADFGFIEEEQDCELLDQTMNADGLTYSMICRADGGEATIEGEMRFMGEQIEGDVDIVAESPMGAMTMKTRIEGERLGDC</sequence>
<dbReference type="EMBL" id="JABFHI010000004">
    <property type="protein sequence ID" value="NOG32311.1"/>
    <property type="molecule type" value="Genomic_DNA"/>
</dbReference>
<dbReference type="InterPro" id="IPR022061">
    <property type="entry name" value="DUF3617"/>
</dbReference>
<feature type="chain" id="PRO_5031068191" evidence="1">
    <location>
        <begin position="21"/>
        <end position="142"/>
    </location>
</feature>
<dbReference type="Proteomes" id="UP000588806">
    <property type="component" value="Unassembled WGS sequence"/>
</dbReference>
<proteinExistence type="predicted"/>
<dbReference type="Pfam" id="PF12276">
    <property type="entry name" value="DUF3617"/>
    <property type="match status" value="1"/>
</dbReference>
<keyword evidence="1" id="KW-0732">Signal</keyword>
<accession>A0A7Y3XBI7</accession>
<evidence type="ECO:0000313" key="3">
    <source>
        <dbReference type="Proteomes" id="UP000588806"/>
    </source>
</evidence>
<evidence type="ECO:0000256" key="1">
    <source>
        <dbReference type="SAM" id="SignalP"/>
    </source>
</evidence>
<reference evidence="2 3" key="1">
    <citation type="submission" date="2020-05" db="EMBL/GenBank/DDBJ databases">
        <authorList>
            <person name="Ruan W."/>
            <person name="Jeon C.O."/>
            <person name="Chun B.H."/>
        </authorList>
    </citation>
    <scope>NUCLEOTIDE SEQUENCE [LARGE SCALE GENOMIC DNA]</scope>
    <source>
        <strain evidence="2 3">TBZ9</strain>
    </source>
</reference>
<dbReference type="RefSeq" id="WP_171702760.1">
    <property type="nucleotide sequence ID" value="NZ_JABFHI010000004.1"/>
</dbReference>